<dbReference type="GO" id="GO:0009063">
    <property type="term" value="P:amino acid catabolic process"/>
    <property type="evidence" value="ECO:0007669"/>
    <property type="project" value="TreeGrafter"/>
</dbReference>
<evidence type="ECO:0000259" key="4">
    <source>
        <dbReference type="Pfam" id="PF01593"/>
    </source>
</evidence>
<dbReference type="PRINTS" id="PR00757">
    <property type="entry name" value="AMINEOXDASEF"/>
</dbReference>
<evidence type="ECO:0000256" key="3">
    <source>
        <dbReference type="PIRSR" id="PIRSR601613-1"/>
    </source>
</evidence>
<comment type="cofactor">
    <cofactor evidence="1">
        <name>FAD</name>
        <dbReference type="ChEBI" id="CHEBI:57692"/>
    </cofactor>
</comment>
<dbReference type="PANTHER" id="PTHR10742:SF342">
    <property type="entry name" value="AMINE OXIDASE"/>
    <property type="match status" value="1"/>
</dbReference>
<proteinExistence type="predicted"/>
<dbReference type="InterPro" id="IPR001613">
    <property type="entry name" value="Flavin_amine_oxidase"/>
</dbReference>
<organism evidence="5 6">
    <name type="scientific">Kroppenstedtia eburnea</name>
    <dbReference type="NCBI Taxonomy" id="714067"/>
    <lineage>
        <taxon>Bacteria</taxon>
        <taxon>Bacillati</taxon>
        <taxon>Bacillota</taxon>
        <taxon>Bacilli</taxon>
        <taxon>Bacillales</taxon>
        <taxon>Thermoactinomycetaceae</taxon>
        <taxon>Kroppenstedtia</taxon>
    </lineage>
</organism>
<feature type="binding site" evidence="3">
    <location>
        <position position="83"/>
    </location>
    <ligand>
        <name>substrate</name>
    </ligand>
</feature>
<feature type="binding site" evidence="3">
    <location>
        <position position="459"/>
    </location>
    <ligand>
        <name>FAD</name>
        <dbReference type="ChEBI" id="CHEBI:57692"/>
    </ligand>
</feature>
<feature type="domain" description="Amine oxidase" evidence="4">
    <location>
        <begin position="35"/>
        <end position="482"/>
    </location>
</feature>
<dbReference type="PANTHER" id="PTHR10742">
    <property type="entry name" value="FLAVIN MONOAMINE OXIDASE"/>
    <property type="match status" value="1"/>
</dbReference>
<dbReference type="OrthoDB" id="25353at2"/>
<name>A0A1N7PYY8_9BACL</name>
<evidence type="ECO:0000313" key="5">
    <source>
        <dbReference type="EMBL" id="SIT15755.1"/>
    </source>
</evidence>
<dbReference type="Gene3D" id="3.90.660.10">
    <property type="match status" value="1"/>
</dbReference>
<dbReference type="Pfam" id="PF01593">
    <property type="entry name" value="Amino_oxidase"/>
    <property type="match status" value="1"/>
</dbReference>
<accession>A0A1N7PYY8</accession>
<feature type="binding site" evidence="3">
    <location>
        <begin position="80"/>
        <end position="83"/>
    </location>
    <ligand>
        <name>FAD</name>
        <dbReference type="ChEBI" id="CHEBI:57692"/>
    </ligand>
</feature>
<dbReference type="InterPro" id="IPR050281">
    <property type="entry name" value="Flavin_monoamine_oxidase"/>
</dbReference>
<dbReference type="SUPFAM" id="SSF51905">
    <property type="entry name" value="FAD/NAD(P)-binding domain"/>
    <property type="match status" value="1"/>
</dbReference>
<evidence type="ECO:0000256" key="1">
    <source>
        <dbReference type="ARBA" id="ARBA00001974"/>
    </source>
</evidence>
<dbReference type="Gene3D" id="1.10.405.10">
    <property type="entry name" value="Guanine Nucleotide Dissociation Inhibitor, domain 1"/>
    <property type="match status" value="1"/>
</dbReference>
<keyword evidence="2" id="KW-0560">Oxidoreductase</keyword>
<dbReference type="SUPFAM" id="SSF54373">
    <property type="entry name" value="FAD-linked reductases, C-terminal domain"/>
    <property type="match status" value="1"/>
</dbReference>
<gene>
    <name evidence="5" type="ORF">SAMN05421790_11617</name>
</gene>
<protein>
    <submittedName>
        <fullName evidence="5">Monoamine oxidase</fullName>
    </submittedName>
</protein>
<reference evidence="6" key="1">
    <citation type="submission" date="2017-01" db="EMBL/GenBank/DDBJ databases">
        <authorList>
            <person name="Varghese N."/>
            <person name="Submissions S."/>
        </authorList>
    </citation>
    <scope>NUCLEOTIDE SEQUENCE [LARGE SCALE GENOMIC DNA]</scope>
    <source>
        <strain evidence="6">DSM 45196</strain>
    </source>
</reference>
<dbReference type="EMBL" id="FTOD01000016">
    <property type="protein sequence ID" value="SIT15755.1"/>
    <property type="molecule type" value="Genomic_DNA"/>
</dbReference>
<evidence type="ECO:0000313" key="6">
    <source>
        <dbReference type="Proteomes" id="UP000186795"/>
    </source>
</evidence>
<dbReference type="AlphaFoldDB" id="A0A1N7PYY8"/>
<evidence type="ECO:0000256" key="2">
    <source>
        <dbReference type="ARBA" id="ARBA00023002"/>
    </source>
</evidence>
<dbReference type="Gene3D" id="3.50.50.60">
    <property type="entry name" value="FAD/NAD(P)-binding domain"/>
    <property type="match status" value="1"/>
</dbReference>
<keyword evidence="6" id="KW-1185">Reference proteome</keyword>
<dbReference type="InterPro" id="IPR036188">
    <property type="entry name" value="FAD/NAD-bd_sf"/>
</dbReference>
<dbReference type="GO" id="GO:0001716">
    <property type="term" value="F:L-amino-acid oxidase activity"/>
    <property type="evidence" value="ECO:0007669"/>
    <property type="project" value="TreeGrafter"/>
</dbReference>
<sequence>MPLGSLKDGEMIRIIRTGLTRTHHPQKVIIVGAGMAGLVAASLLKDAGHRVEILEASGRIGGRILTIRSPFTDGLYMEAGAMRIPGNHFLVFEYLRKWGLTVTPFQNDTPMDLICVNGVRIRQWEYQRQPDLLRYPVWPRERGESADTLLRRALRPFLSLYRRLSPEGKRRLIREMDGYSMETYLRHNPWGAALSPEAVEMIKVIWDLEGLSENSFLGILEILDLFLNPRLHFYEITGGFDRLPGAFLPQLKEEIRLRQQMVKIRQEPDRVLIYTRNRETGKLEQYGGDTAIVTIPFSVLRWVDVEPRASFSHNKWKAIRELQYIPTVKTGLQFKSRFWEQEGHQGGKAVTDLPIRFVYYPNHGIGSDGPGVVLASYTWGDDAAPWNSLSADERISRALENVARLHGPRVYREFVTGSSFSWTRHPWSAGSFSLYEPLQYTELFPFIPTPEGRVHFAGEHTSSNPGWIEGAIESGIRAAVEVNGDRRRK</sequence>
<dbReference type="RefSeq" id="WP_076526354.1">
    <property type="nucleotide sequence ID" value="NZ_CP048103.1"/>
</dbReference>
<dbReference type="InterPro" id="IPR002937">
    <property type="entry name" value="Amino_oxidase"/>
</dbReference>
<dbReference type="Proteomes" id="UP000186795">
    <property type="component" value="Unassembled WGS sequence"/>
</dbReference>
<feature type="binding site" evidence="3">
    <location>
        <begin position="55"/>
        <end position="56"/>
    </location>
    <ligand>
        <name>FAD</name>
        <dbReference type="ChEBI" id="CHEBI:57692"/>
    </ligand>
</feature>